<keyword evidence="1" id="KW-1133">Transmembrane helix</keyword>
<dbReference type="EMBL" id="JACIDH010000019">
    <property type="protein sequence ID" value="MBB3880691.1"/>
    <property type="molecule type" value="Genomic_DNA"/>
</dbReference>
<protein>
    <submittedName>
        <fullName evidence="2">Uncharacterized protein</fullName>
    </submittedName>
</protein>
<comment type="caution">
    <text evidence="2">The sequence shown here is derived from an EMBL/GenBank/DDBJ whole genome shotgun (WGS) entry which is preliminary data.</text>
</comment>
<keyword evidence="1" id="KW-0472">Membrane</keyword>
<name>A0A7W6AHL6_9SPHN</name>
<gene>
    <name evidence="2" type="ORF">GGR48_003140</name>
</gene>
<keyword evidence="3" id="KW-1185">Reference proteome</keyword>
<accession>A0A7W6AHL6</accession>
<evidence type="ECO:0000313" key="3">
    <source>
        <dbReference type="Proteomes" id="UP000538670"/>
    </source>
</evidence>
<evidence type="ECO:0000313" key="2">
    <source>
        <dbReference type="EMBL" id="MBB3880691.1"/>
    </source>
</evidence>
<dbReference type="Proteomes" id="UP000538670">
    <property type="component" value="Unassembled WGS sequence"/>
</dbReference>
<organism evidence="2 3">
    <name type="scientific">Sphingomonas pseudosanguinis</name>
    <dbReference type="NCBI Taxonomy" id="413712"/>
    <lineage>
        <taxon>Bacteria</taxon>
        <taxon>Pseudomonadati</taxon>
        <taxon>Pseudomonadota</taxon>
        <taxon>Alphaproteobacteria</taxon>
        <taxon>Sphingomonadales</taxon>
        <taxon>Sphingomonadaceae</taxon>
        <taxon>Sphingomonas</taxon>
    </lineage>
</organism>
<feature type="transmembrane region" description="Helical" evidence="1">
    <location>
        <begin position="45"/>
        <end position="64"/>
    </location>
</feature>
<sequence>MLLRLTAGLIGWAAAFCLIYALHGLGCAGGWNMVPFAGLSVHRWTLLAAWTGSLLATLVVALILNRRRTTPLDRAAAALGWVGVAATLITFAPIAIVPACA</sequence>
<evidence type="ECO:0000256" key="1">
    <source>
        <dbReference type="SAM" id="Phobius"/>
    </source>
</evidence>
<keyword evidence="1" id="KW-0812">Transmembrane</keyword>
<dbReference type="RefSeq" id="WP_206362412.1">
    <property type="nucleotide sequence ID" value="NZ_JACIDH010000019.1"/>
</dbReference>
<reference evidence="2 3" key="1">
    <citation type="submission" date="2020-08" db="EMBL/GenBank/DDBJ databases">
        <title>Genomic Encyclopedia of Type Strains, Phase IV (KMG-IV): sequencing the most valuable type-strain genomes for metagenomic binning, comparative biology and taxonomic classification.</title>
        <authorList>
            <person name="Goeker M."/>
        </authorList>
    </citation>
    <scope>NUCLEOTIDE SEQUENCE [LARGE SCALE GENOMIC DNA]</scope>
    <source>
        <strain evidence="2 3">DSM 19512</strain>
    </source>
</reference>
<proteinExistence type="predicted"/>
<feature type="transmembrane region" description="Helical" evidence="1">
    <location>
        <begin position="76"/>
        <end position="96"/>
    </location>
</feature>
<dbReference type="AlphaFoldDB" id="A0A7W6AHL6"/>